<evidence type="ECO:0000313" key="4">
    <source>
        <dbReference type="EMBL" id="GIY33171.1"/>
    </source>
</evidence>
<organism evidence="4 5">
    <name type="scientific">Caerostris darwini</name>
    <dbReference type="NCBI Taxonomy" id="1538125"/>
    <lineage>
        <taxon>Eukaryota</taxon>
        <taxon>Metazoa</taxon>
        <taxon>Ecdysozoa</taxon>
        <taxon>Arthropoda</taxon>
        <taxon>Chelicerata</taxon>
        <taxon>Arachnida</taxon>
        <taxon>Araneae</taxon>
        <taxon>Araneomorphae</taxon>
        <taxon>Entelegynae</taxon>
        <taxon>Araneoidea</taxon>
        <taxon>Araneidae</taxon>
        <taxon>Caerostris</taxon>
    </lineage>
</organism>
<evidence type="ECO:0000313" key="5">
    <source>
        <dbReference type="Proteomes" id="UP001054837"/>
    </source>
</evidence>
<evidence type="ECO:0000256" key="2">
    <source>
        <dbReference type="SAM" id="MobiDB-lite"/>
    </source>
</evidence>
<dbReference type="SUPFAM" id="SSF50129">
    <property type="entry name" value="GroES-like"/>
    <property type="match status" value="1"/>
</dbReference>
<keyword evidence="5" id="KW-1185">Reference proteome</keyword>
<sequence>MMFLMQNKKISFKLLFSYLHFLHSHFLLARLLAPPKTHIGVKIQQPHTGDAAVPTTARLPENNVNQNAEDATPPTPKEIRAIVLTGYGGLKAVKVMKRPEPSAPGEGEVIIRVQACGLNFLDLMARQGAIDNPPKTPCVMGFECAGVIEAVGEGVTDFKAKDNVVALTEYKAWAELVCVPAKYVYSLPSGMEPKEAVSMLMNYIVAYCLVFDIGNLQKGQKVLIHSGGGSVGLAVASLCKTVPDVTLIGTASKHKHDTIAEYFTHLFDHSQDYVQETKKLLPEGVDLVLDCVCGEDVNKGYSLLKPLGRYVLYGTSSIVSGETKSFFSFAKSWWQVDKVSPIKLFDENKILAGFHLRHLLYQQGCHDYVRGVVSKVFKMWEEKKIKITTDSEWALEDVAEAMQKMHDRKNIGKIILLPDKAPKPQQKAMKEKEKSITSGESTDTDPKDEQTPPPEIKNIFVVKSPPFISSQWKCLKFIALQKEKLLIVILAVFVVLPNDCYSLFKDLMCLL</sequence>
<dbReference type="Pfam" id="PF08240">
    <property type="entry name" value="ADH_N"/>
    <property type="match status" value="1"/>
</dbReference>
<dbReference type="GO" id="GO:0016491">
    <property type="term" value="F:oxidoreductase activity"/>
    <property type="evidence" value="ECO:0007669"/>
    <property type="project" value="UniProtKB-KW"/>
</dbReference>
<dbReference type="CDD" id="cd08275">
    <property type="entry name" value="MDR3"/>
    <property type="match status" value="1"/>
</dbReference>
<protein>
    <submittedName>
        <fullName evidence="4">Synaptic vesicle membrane protein VAT-1 homolog-like</fullName>
    </submittedName>
</protein>
<dbReference type="SMART" id="SM00829">
    <property type="entry name" value="PKS_ER"/>
    <property type="match status" value="1"/>
</dbReference>
<keyword evidence="1" id="KW-0560">Oxidoreductase</keyword>
<accession>A0AAV4SIZ3</accession>
<dbReference type="PANTHER" id="PTHR44054">
    <property type="entry name" value="SYNAPTIC VESICLE MEMBRANE PROTEIN VAT-1 HOMOLOG-LIKE"/>
    <property type="match status" value="1"/>
</dbReference>
<dbReference type="InterPro" id="IPR020843">
    <property type="entry name" value="ER"/>
</dbReference>
<feature type="region of interest" description="Disordered" evidence="2">
    <location>
        <begin position="422"/>
        <end position="454"/>
    </location>
</feature>
<dbReference type="Gene3D" id="3.90.180.10">
    <property type="entry name" value="Medium-chain alcohol dehydrogenases, catalytic domain"/>
    <property type="match status" value="1"/>
</dbReference>
<dbReference type="Proteomes" id="UP001054837">
    <property type="component" value="Unassembled WGS sequence"/>
</dbReference>
<dbReference type="SUPFAM" id="SSF51735">
    <property type="entry name" value="NAD(P)-binding Rossmann-fold domains"/>
    <property type="match status" value="1"/>
</dbReference>
<reference evidence="4 5" key="1">
    <citation type="submission" date="2021-06" db="EMBL/GenBank/DDBJ databases">
        <title>Caerostris darwini draft genome.</title>
        <authorList>
            <person name="Kono N."/>
            <person name="Arakawa K."/>
        </authorList>
    </citation>
    <scope>NUCLEOTIDE SEQUENCE [LARGE SCALE GENOMIC DNA]</scope>
</reference>
<dbReference type="AlphaFoldDB" id="A0AAV4SIZ3"/>
<dbReference type="PANTHER" id="PTHR44054:SF2">
    <property type="entry name" value="SYNAPTIC VESICLE MEMBRANE PROTEIN VAT-1 HOMOLOG-LIKE"/>
    <property type="match status" value="1"/>
</dbReference>
<name>A0AAV4SIZ3_9ARAC</name>
<evidence type="ECO:0000256" key="1">
    <source>
        <dbReference type="ARBA" id="ARBA00023002"/>
    </source>
</evidence>
<dbReference type="InterPro" id="IPR013154">
    <property type="entry name" value="ADH-like_N"/>
</dbReference>
<dbReference type="Pfam" id="PF13602">
    <property type="entry name" value="ADH_zinc_N_2"/>
    <property type="match status" value="1"/>
</dbReference>
<dbReference type="InterPro" id="IPR036291">
    <property type="entry name" value="NAD(P)-bd_dom_sf"/>
</dbReference>
<gene>
    <name evidence="4" type="primary">Vat1l</name>
    <name evidence="4" type="ORF">CDAR_422671</name>
</gene>
<feature type="domain" description="Enoyl reductase (ER)" evidence="3">
    <location>
        <begin position="88"/>
        <end position="416"/>
    </location>
</feature>
<dbReference type="Gene3D" id="3.40.50.720">
    <property type="entry name" value="NAD(P)-binding Rossmann-like Domain"/>
    <property type="match status" value="1"/>
</dbReference>
<proteinExistence type="predicted"/>
<comment type="caution">
    <text evidence="4">The sequence shown here is derived from an EMBL/GenBank/DDBJ whole genome shotgun (WGS) entry which is preliminary data.</text>
</comment>
<dbReference type="InterPro" id="IPR052100">
    <property type="entry name" value="SV-ATPase_mito-regulator"/>
</dbReference>
<dbReference type="InterPro" id="IPR011032">
    <property type="entry name" value="GroES-like_sf"/>
</dbReference>
<evidence type="ECO:0000259" key="3">
    <source>
        <dbReference type="SMART" id="SM00829"/>
    </source>
</evidence>
<dbReference type="EMBL" id="BPLQ01007910">
    <property type="protein sequence ID" value="GIY33171.1"/>
    <property type="molecule type" value="Genomic_DNA"/>
</dbReference>